<feature type="compositionally biased region" description="Acidic residues" evidence="9">
    <location>
        <begin position="447"/>
        <end position="461"/>
    </location>
</feature>
<dbReference type="PANTHER" id="PTHR46300:SF7">
    <property type="entry name" value="P450, PUTATIVE (EUROFUNG)-RELATED"/>
    <property type="match status" value="1"/>
</dbReference>
<reference evidence="10 11" key="1">
    <citation type="journal article" date="2020" name="ISME J.">
        <title>Uncovering the hidden diversity of litter-decomposition mechanisms in mushroom-forming fungi.</title>
        <authorList>
            <person name="Floudas D."/>
            <person name="Bentzer J."/>
            <person name="Ahren D."/>
            <person name="Johansson T."/>
            <person name="Persson P."/>
            <person name="Tunlid A."/>
        </authorList>
    </citation>
    <scope>NUCLEOTIDE SEQUENCE [LARGE SCALE GENOMIC DNA]</scope>
    <source>
        <strain evidence="10 11">CBS 291.85</strain>
    </source>
</reference>
<accession>A0A8H5LSL9</accession>
<dbReference type="OrthoDB" id="3934656at2759"/>
<evidence type="ECO:0000313" key="11">
    <source>
        <dbReference type="Proteomes" id="UP000559256"/>
    </source>
</evidence>
<dbReference type="Gene3D" id="1.10.630.10">
    <property type="entry name" value="Cytochrome P450"/>
    <property type="match status" value="1"/>
</dbReference>
<comment type="cofactor">
    <cofactor evidence="1">
        <name>heme</name>
        <dbReference type="ChEBI" id="CHEBI:30413"/>
    </cofactor>
</comment>
<dbReference type="EMBL" id="JAACJM010000017">
    <property type="protein sequence ID" value="KAF5367973.1"/>
    <property type="molecule type" value="Genomic_DNA"/>
</dbReference>
<keyword evidence="6" id="KW-0560">Oxidoreductase</keyword>
<organism evidence="10 11">
    <name type="scientific">Tetrapyrgos nigripes</name>
    <dbReference type="NCBI Taxonomy" id="182062"/>
    <lineage>
        <taxon>Eukaryota</taxon>
        <taxon>Fungi</taxon>
        <taxon>Dikarya</taxon>
        <taxon>Basidiomycota</taxon>
        <taxon>Agaricomycotina</taxon>
        <taxon>Agaricomycetes</taxon>
        <taxon>Agaricomycetidae</taxon>
        <taxon>Agaricales</taxon>
        <taxon>Marasmiineae</taxon>
        <taxon>Marasmiaceae</taxon>
        <taxon>Tetrapyrgos</taxon>
    </lineage>
</organism>
<comment type="similarity">
    <text evidence="3">Belongs to the cytochrome P450 family.</text>
</comment>
<dbReference type="AlphaFoldDB" id="A0A8H5LSL9"/>
<feature type="compositionally biased region" description="Low complexity" evidence="9">
    <location>
        <begin position="374"/>
        <end position="394"/>
    </location>
</feature>
<evidence type="ECO:0000256" key="6">
    <source>
        <dbReference type="ARBA" id="ARBA00023002"/>
    </source>
</evidence>
<name>A0A8H5LSL9_9AGAR</name>
<dbReference type="PRINTS" id="PR00463">
    <property type="entry name" value="EP450I"/>
</dbReference>
<gene>
    <name evidence="10" type="ORF">D9758_004443</name>
</gene>
<evidence type="ECO:0000313" key="10">
    <source>
        <dbReference type="EMBL" id="KAF5367973.1"/>
    </source>
</evidence>
<feature type="compositionally biased region" description="Basic and acidic residues" evidence="9">
    <location>
        <begin position="726"/>
        <end position="749"/>
    </location>
</feature>
<dbReference type="GO" id="GO:0005506">
    <property type="term" value="F:iron ion binding"/>
    <property type="evidence" value="ECO:0007669"/>
    <property type="project" value="InterPro"/>
</dbReference>
<keyword evidence="7" id="KW-0408">Iron</keyword>
<dbReference type="PANTHER" id="PTHR46300">
    <property type="entry name" value="P450, PUTATIVE (EUROFUNG)-RELATED-RELATED"/>
    <property type="match status" value="1"/>
</dbReference>
<keyword evidence="8" id="KW-0503">Monooxygenase</keyword>
<evidence type="ECO:0000256" key="4">
    <source>
        <dbReference type="ARBA" id="ARBA00022617"/>
    </source>
</evidence>
<feature type="region of interest" description="Disordered" evidence="9">
    <location>
        <begin position="723"/>
        <end position="762"/>
    </location>
</feature>
<dbReference type="GO" id="GO:0020037">
    <property type="term" value="F:heme binding"/>
    <property type="evidence" value="ECO:0007669"/>
    <property type="project" value="InterPro"/>
</dbReference>
<comment type="pathway">
    <text evidence="2">Secondary metabolite biosynthesis.</text>
</comment>
<dbReference type="InterPro" id="IPR002401">
    <property type="entry name" value="Cyt_P450_E_grp-I"/>
</dbReference>
<evidence type="ECO:0000256" key="7">
    <source>
        <dbReference type="ARBA" id="ARBA00023004"/>
    </source>
</evidence>
<dbReference type="SUPFAM" id="SSF48264">
    <property type="entry name" value="Cytochrome P450"/>
    <property type="match status" value="2"/>
</dbReference>
<evidence type="ECO:0000256" key="2">
    <source>
        <dbReference type="ARBA" id="ARBA00005179"/>
    </source>
</evidence>
<protein>
    <recommendedName>
        <fullName evidence="12">Cytochrome P450</fullName>
    </recommendedName>
</protein>
<evidence type="ECO:0000256" key="3">
    <source>
        <dbReference type="ARBA" id="ARBA00010617"/>
    </source>
</evidence>
<evidence type="ECO:0000256" key="5">
    <source>
        <dbReference type="ARBA" id="ARBA00022723"/>
    </source>
</evidence>
<sequence>MTSTYLFLAFLVFLLLFLVYRYRKHNYDDAVPPGPPGLPIIGNLLQLTSSNCLWLVFESWKETYGPIIHLSIPSFPSFIPFVHQLNQSIIILNTHKVAYDLLSKRSALYSDRPRLIVANETLTRNGLLGLARWGEKWRRTRRAAHESLKKEMVVNGSSGRGGLYDGIIMREGVLLAAGLGSITTTPAAGNGSTDWLSHLSRTSSSLFTSIAYDTPPLHSPQDPLIHAVCSLTTHVTRASYPGAHLVEILPFLNDLPKWIPGVNWVNRWKKEAEDAYERYTEAFEGIYGEVEERVRREGENEKNEGKGSFARKLVETNHRHRLTKTEASWLAASMFVAGADTTANTMAWLLTILAKYRDVQAKAAAEIHAYLASASTPSPTSTNASASASASLSSPPCPRLPTPTDLPNLPYCRAVLRESMRWRPVDPLGLPHVCVEDDVYVCVDAESSSDEDVQFESESESESTGMRNGNGNGEKEKTQTRTGTVGPSKPQPKQKAKTYLIKKGTILLPNVWAMNRDVEVYGEDAEEFRPERFLERERVAVDQDSESPEGGGGGGGGIKWKWKLVSGVRDPSKRDKEEYACLREDGMVNFGFGRRLRLDSFDLELYCVVLICVGRHLAMSSILFNMVMILWAWEVLPPRNGNGDGEEYVEPKLGIDDEVRDGVVVRPLTTPLHFSPRFPDVQELLERAEEGIWADADAYASGSRSRESGSDIVTNANAEDTYTYTYKDKDKDKEEPEKEQEQEYEKSEEGEGDVDVEGRRGRVGEEWNERLRRIWDVDSVKTY</sequence>
<keyword evidence="4" id="KW-0349">Heme</keyword>
<evidence type="ECO:0008006" key="12">
    <source>
        <dbReference type="Google" id="ProtNLM"/>
    </source>
</evidence>
<dbReference type="GO" id="GO:0016705">
    <property type="term" value="F:oxidoreductase activity, acting on paired donors, with incorporation or reduction of molecular oxygen"/>
    <property type="evidence" value="ECO:0007669"/>
    <property type="project" value="InterPro"/>
</dbReference>
<dbReference type="GO" id="GO:0016020">
    <property type="term" value="C:membrane"/>
    <property type="evidence" value="ECO:0007669"/>
    <property type="project" value="UniProtKB-SubCell"/>
</dbReference>
<keyword evidence="5" id="KW-0479">Metal-binding</keyword>
<feature type="region of interest" description="Disordered" evidence="9">
    <location>
        <begin position="374"/>
        <end position="404"/>
    </location>
</feature>
<dbReference type="InterPro" id="IPR001128">
    <property type="entry name" value="Cyt_P450"/>
</dbReference>
<evidence type="ECO:0000256" key="1">
    <source>
        <dbReference type="ARBA" id="ARBA00001971"/>
    </source>
</evidence>
<dbReference type="Pfam" id="PF00067">
    <property type="entry name" value="p450"/>
    <property type="match status" value="3"/>
</dbReference>
<keyword evidence="11" id="KW-1185">Reference proteome</keyword>
<evidence type="ECO:0000256" key="9">
    <source>
        <dbReference type="SAM" id="MobiDB-lite"/>
    </source>
</evidence>
<comment type="caution">
    <text evidence="10">The sequence shown here is derived from an EMBL/GenBank/DDBJ whole genome shotgun (WGS) entry which is preliminary data.</text>
</comment>
<evidence type="ECO:0000256" key="8">
    <source>
        <dbReference type="ARBA" id="ARBA00023033"/>
    </source>
</evidence>
<proteinExistence type="inferred from homology"/>
<dbReference type="InterPro" id="IPR050364">
    <property type="entry name" value="Cytochrome_P450_fung"/>
</dbReference>
<dbReference type="InterPro" id="IPR036396">
    <property type="entry name" value="Cyt_P450_sf"/>
</dbReference>
<dbReference type="Proteomes" id="UP000559256">
    <property type="component" value="Unassembled WGS sequence"/>
</dbReference>
<feature type="region of interest" description="Disordered" evidence="9">
    <location>
        <begin position="446"/>
        <end position="496"/>
    </location>
</feature>
<dbReference type="GO" id="GO:0004497">
    <property type="term" value="F:monooxygenase activity"/>
    <property type="evidence" value="ECO:0007669"/>
    <property type="project" value="UniProtKB-KW"/>
</dbReference>